<accession>A0A1B8Q4Y6</accession>
<comment type="caution">
    <text evidence="1">The sequence shown here is derived from an EMBL/GenBank/DDBJ whole genome shotgun (WGS) entry which is preliminary data.</text>
</comment>
<gene>
    <name evidence="1" type="ORF">A9309_04285</name>
</gene>
<dbReference type="OrthoDB" id="7360086at2"/>
<dbReference type="Pfam" id="PF06252">
    <property type="entry name" value="GemA"/>
    <property type="match status" value="1"/>
</dbReference>
<evidence type="ECO:0008006" key="3">
    <source>
        <dbReference type="Google" id="ProtNLM"/>
    </source>
</evidence>
<dbReference type="EMBL" id="LZMS01000040">
    <property type="protein sequence ID" value="OBX64729.1"/>
    <property type="molecule type" value="Genomic_DNA"/>
</dbReference>
<dbReference type="RefSeq" id="WP_065255189.1">
    <property type="nucleotide sequence ID" value="NZ_LZDR01000034.1"/>
</dbReference>
<proteinExistence type="predicted"/>
<protein>
    <recommendedName>
        <fullName evidence="3">Mu-like prophage protein gp16</fullName>
    </recommendedName>
</protein>
<sequence length="146" mass="16704">MTQNQPKPYDKKKKLIQLIHVGKSELHLDDETYRDILAYTIGKNSTKEMSVAELNIVLTELKRKGFKTTTSTKPKTTTNSPQDRLIRHLWLTLNGLGAVNDRSETAMNNYATNQLGANLPNLNTREKSQLIESLKQWLARIRQAQQ</sequence>
<organism evidence="1 2">
    <name type="scientific">Moraxella lacunata</name>
    <dbReference type="NCBI Taxonomy" id="477"/>
    <lineage>
        <taxon>Bacteria</taxon>
        <taxon>Pseudomonadati</taxon>
        <taxon>Pseudomonadota</taxon>
        <taxon>Gammaproteobacteria</taxon>
        <taxon>Moraxellales</taxon>
        <taxon>Moraxellaceae</taxon>
        <taxon>Moraxella</taxon>
    </lineage>
</organism>
<dbReference type="AlphaFoldDB" id="A0A1B8Q4Y6"/>
<evidence type="ECO:0000313" key="2">
    <source>
        <dbReference type="Proteomes" id="UP000092607"/>
    </source>
</evidence>
<name>A0A1B8Q4Y6_MORLA</name>
<reference evidence="1 2" key="1">
    <citation type="submission" date="2016-06" db="EMBL/GenBank/DDBJ databases">
        <title>Draft genome of Moraxella lacunata CCUG 57757A.</title>
        <authorList>
            <person name="Salva-Serra F."/>
            <person name="Engstrom-Jakobsson H."/>
            <person name="Thorell K."/>
            <person name="Gonzales-Siles L."/>
            <person name="Karlsson R."/>
            <person name="Boulund F."/>
            <person name="Engstrand L."/>
            <person name="Kristiansson E."/>
            <person name="Moore E."/>
        </authorList>
    </citation>
    <scope>NUCLEOTIDE SEQUENCE [LARGE SCALE GENOMIC DNA]</scope>
    <source>
        <strain evidence="1 2">CCUG 57757A</strain>
    </source>
</reference>
<dbReference type="InterPro" id="IPR009363">
    <property type="entry name" value="Phage_Mu_Gp16"/>
</dbReference>
<dbReference type="Proteomes" id="UP000092607">
    <property type="component" value="Unassembled WGS sequence"/>
</dbReference>
<evidence type="ECO:0000313" key="1">
    <source>
        <dbReference type="EMBL" id="OBX64729.1"/>
    </source>
</evidence>